<evidence type="ECO:0000313" key="1">
    <source>
        <dbReference type="EMBL" id="CAD9022581.1"/>
    </source>
</evidence>
<sequence length="113" mass="12472">MHRTTSNTWHDNSKRLGDRLVSRATLACQAMRLSLCAPYTHAPSNGQHLVPFLGTPMVVHFSYDIGPRVGTARATWIAPAKGLGASTTQHMSTSYNATLHDISAIYVPRFHNR</sequence>
<accession>A0A7S1NIT8</accession>
<proteinExistence type="predicted"/>
<gene>
    <name evidence="1" type="ORF">EGYM00392_LOCUS33702</name>
</gene>
<name>A0A7S1NIT8_9EUGL</name>
<dbReference type="AlphaFoldDB" id="A0A7S1NIT8"/>
<protein>
    <submittedName>
        <fullName evidence="1">Uncharacterized protein</fullName>
    </submittedName>
</protein>
<dbReference type="EMBL" id="HBGA01090154">
    <property type="protein sequence ID" value="CAD9022581.1"/>
    <property type="molecule type" value="Transcribed_RNA"/>
</dbReference>
<reference evidence="1" key="1">
    <citation type="submission" date="2021-01" db="EMBL/GenBank/DDBJ databases">
        <authorList>
            <person name="Corre E."/>
            <person name="Pelletier E."/>
            <person name="Niang G."/>
            <person name="Scheremetjew M."/>
            <person name="Finn R."/>
            <person name="Kale V."/>
            <person name="Holt S."/>
            <person name="Cochrane G."/>
            <person name="Meng A."/>
            <person name="Brown T."/>
            <person name="Cohen L."/>
        </authorList>
    </citation>
    <scope>NUCLEOTIDE SEQUENCE</scope>
    <source>
        <strain evidence="1">NIES-381</strain>
    </source>
</reference>
<organism evidence="1">
    <name type="scientific">Eutreptiella gymnastica</name>
    <dbReference type="NCBI Taxonomy" id="73025"/>
    <lineage>
        <taxon>Eukaryota</taxon>
        <taxon>Discoba</taxon>
        <taxon>Euglenozoa</taxon>
        <taxon>Euglenida</taxon>
        <taxon>Spirocuta</taxon>
        <taxon>Euglenophyceae</taxon>
        <taxon>Eutreptiales</taxon>
        <taxon>Eutreptiaceae</taxon>
        <taxon>Eutreptiella</taxon>
    </lineage>
</organism>